<reference evidence="9 10" key="1">
    <citation type="submission" date="2011-08" db="EMBL/GenBank/DDBJ databases">
        <title>The Genome Sequence of Clostridium hathewayi WAL-18680.</title>
        <authorList>
            <consortium name="The Broad Institute Genome Sequencing Platform"/>
            <person name="Earl A."/>
            <person name="Ward D."/>
            <person name="Feldgarden M."/>
            <person name="Gevers D."/>
            <person name="Finegold S.M."/>
            <person name="Summanen P.H."/>
            <person name="Molitoris D.R."/>
            <person name="Song M."/>
            <person name="Daigneault M."/>
            <person name="Allen-Vercoe E."/>
            <person name="Young S.K."/>
            <person name="Zeng Q."/>
            <person name="Gargeya S."/>
            <person name="Fitzgerald M."/>
            <person name="Haas B."/>
            <person name="Abouelleil A."/>
            <person name="Alvarado L."/>
            <person name="Arachchi H.M."/>
            <person name="Berlin A."/>
            <person name="Brown A."/>
            <person name="Chapman S.B."/>
            <person name="Chen Z."/>
            <person name="Dunbar C."/>
            <person name="Freedman E."/>
            <person name="Gearin G."/>
            <person name="Gellesch M."/>
            <person name="Goldberg J."/>
            <person name="Griggs A."/>
            <person name="Gujja S."/>
            <person name="Heiman D."/>
            <person name="Howarth C."/>
            <person name="Larson L."/>
            <person name="Lui A."/>
            <person name="MacDonald P.J.P."/>
            <person name="Montmayeur A."/>
            <person name="Murphy C."/>
            <person name="Neiman D."/>
            <person name="Pearson M."/>
            <person name="Priest M."/>
            <person name="Roberts A."/>
            <person name="Saif S."/>
            <person name="Shea T."/>
            <person name="Shenoy N."/>
            <person name="Sisk P."/>
            <person name="Stolte C."/>
            <person name="Sykes S."/>
            <person name="Wortman J."/>
            <person name="Nusbaum C."/>
            <person name="Birren B."/>
        </authorList>
    </citation>
    <scope>NUCLEOTIDE SEQUENCE [LARGE SCALE GENOMIC DNA]</scope>
    <source>
        <strain evidence="9 10">WAL-18680</strain>
    </source>
</reference>
<keyword evidence="2" id="KW-0645">Protease</keyword>
<accession>G5IMG1</accession>
<evidence type="ECO:0000313" key="9">
    <source>
        <dbReference type="EMBL" id="EHI57580.1"/>
    </source>
</evidence>
<keyword evidence="5" id="KW-0788">Thiol protease</keyword>
<dbReference type="InterPro" id="IPR000064">
    <property type="entry name" value="NLP_P60_dom"/>
</dbReference>
<protein>
    <recommendedName>
        <fullName evidence="8">NlpC/P60 domain-containing protein</fullName>
    </recommendedName>
</protein>
<dbReference type="RefSeq" id="WP_006782677.1">
    <property type="nucleotide sequence ID" value="NZ_CP040506.1"/>
</dbReference>
<dbReference type="InterPro" id="IPR057309">
    <property type="entry name" value="PcsB_CC"/>
</dbReference>
<name>G5IMG1_9FIRM</name>
<dbReference type="EMBL" id="ADLN01000120">
    <property type="protein sequence ID" value="EHI57580.1"/>
    <property type="molecule type" value="Genomic_DNA"/>
</dbReference>
<dbReference type="SUPFAM" id="SSF54001">
    <property type="entry name" value="Cysteine proteinases"/>
    <property type="match status" value="1"/>
</dbReference>
<keyword evidence="4" id="KW-0378">Hydrolase</keyword>
<keyword evidence="10" id="KW-1185">Reference proteome</keyword>
<comment type="similarity">
    <text evidence="1">Belongs to the peptidase C40 family.</text>
</comment>
<gene>
    <name evidence="9" type="ORF">HMPREF9473_04689</name>
</gene>
<dbReference type="Pfam" id="PF00877">
    <property type="entry name" value="NLPC_P60"/>
    <property type="match status" value="1"/>
</dbReference>
<dbReference type="GO" id="GO:0006508">
    <property type="term" value="P:proteolysis"/>
    <property type="evidence" value="ECO:0007669"/>
    <property type="project" value="UniProtKB-KW"/>
</dbReference>
<dbReference type="GO" id="GO:0008234">
    <property type="term" value="F:cysteine-type peptidase activity"/>
    <property type="evidence" value="ECO:0007669"/>
    <property type="project" value="UniProtKB-KW"/>
</dbReference>
<evidence type="ECO:0000256" key="2">
    <source>
        <dbReference type="ARBA" id="ARBA00022670"/>
    </source>
</evidence>
<feature type="coiled-coil region" evidence="6">
    <location>
        <begin position="175"/>
        <end position="264"/>
    </location>
</feature>
<proteinExistence type="inferred from homology"/>
<evidence type="ECO:0000256" key="3">
    <source>
        <dbReference type="ARBA" id="ARBA00022729"/>
    </source>
</evidence>
<dbReference type="PANTHER" id="PTHR47053:SF1">
    <property type="entry name" value="MUREIN DD-ENDOPEPTIDASE MEPH-RELATED"/>
    <property type="match status" value="1"/>
</dbReference>
<dbReference type="InterPro" id="IPR038765">
    <property type="entry name" value="Papain-like_cys_pep_sf"/>
</dbReference>
<feature type="domain" description="NlpC/P60" evidence="8">
    <location>
        <begin position="284"/>
        <end position="399"/>
    </location>
</feature>
<evidence type="ECO:0000259" key="8">
    <source>
        <dbReference type="PROSITE" id="PS51935"/>
    </source>
</evidence>
<dbReference type="OrthoDB" id="9808890at2"/>
<evidence type="ECO:0000256" key="6">
    <source>
        <dbReference type="SAM" id="Coils"/>
    </source>
</evidence>
<dbReference type="PANTHER" id="PTHR47053">
    <property type="entry name" value="MUREIN DD-ENDOPEPTIDASE MEPH-RELATED"/>
    <property type="match status" value="1"/>
</dbReference>
<feature type="signal peptide" evidence="7">
    <location>
        <begin position="1"/>
        <end position="24"/>
    </location>
</feature>
<organism evidence="9 10">
    <name type="scientific">Hungatella hathewayi WAL-18680</name>
    <dbReference type="NCBI Taxonomy" id="742737"/>
    <lineage>
        <taxon>Bacteria</taxon>
        <taxon>Bacillati</taxon>
        <taxon>Bacillota</taxon>
        <taxon>Clostridia</taxon>
        <taxon>Lachnospirales</taxon>
        <taxon>Lachnospiraceae</taxon>
        <taxon>Hungatella</taxon>
    </lineage>
</organism>
<dbReference type="HOGENOM" id="CLU_034085_0_2_9"/>
<dbReference type="Gene3D" id="6.10.250.3150">
    <property type="match status" value="1"/>
</dbReference>
<dbReference type="Pfam" id="PF24568">
    <property type="entry name" value="CC_PcsB"/>
    <property type="match status" value="1"/>
</dbReference>
<dbReference type="InterPro" id="IPR051202">
    <property type="entry name" value="Peptidase_C40"/>
</dbReference>
<dbReference type="Gene3D" id="3.90.1720.10">
    <property type="entry name" value="endopeptidase domain like (from Nostoc punctiforme)"/>
    <property type="match status" value="1"/>
</dbReference>
<keyword evidence="3 7" id="KW-0732">Signal</keyword>
<comment type="caution">
    <text evidence="9">The sequence shown here is derived from an EMBL/GenBank/DDBJ whole genome shotgun (WGS) entry which is preliminary data.</text>
</comment>
<feature type="coiled-coil region" evidence="6">
    <location>
        <begin position="28"/>
        <end position="129"/>
    </location>
</feature>
<sequence length="399" mass="45770">MNKQRKAVSRFLLRVLLITTAWTAFTPTEGLATTVSEVEEEKAKAEEDYENAGKAIENLEQGREKLASETEELGQELTDLLVNISILEDDMAELKKQIAKTDKEYQAARQRQEKQYEVMKKRIQFLYEEGNITYLDILLKSKNIGDLVRETEYARQLYEYDRDMILDYEEVRQDVIARQERLETQKSEMETMKEEYTAQKASLEETINTRKTQLTNFDAKLALAKEKAEEYARAVQEKTEQIRKLRAEEELRRQQEISRQLQERQRAMTERYQDGTPIKSTGGTEFGRSVADYALQFVGNPYVWGGTSLTNGADCSGFTQSVYRHFGVSIPRTSGEQANYGKEIAYEDMEPGDLICYSGHVSMYIGGGRIVHAASAKAGICVTDDPAYRTIVSIRRPWQ</sequence>
<feature type="chain" id="PRO_5039271149" description="NlpC/P60 domain-containing protein" evidence="7">
    <location>
        <begin position="25"/>
        <end position="399"/>
    </location>
</feature>
<dbReference type="PATRIC" id="fig|742737.3.peg.4677"/>
<evidence type="ECO:0000313" key="10">
    <source>
        <dbReference type="Proteomes" id="UP000005384"/>
    </source>
</evidence>
<evidence type="ECO:0000256" key="7">
    <source>
        <dbReference type="SAM" id="SignalP"/>
    </source>
</evidence>
<keyword evidence="6" id="KW-0175">Coiled coil</keyword>
<dbReference type="PROSITE" id="PS51935">
    <property type="entry name" value="NLPC_P60"/>
    <property type="match status" value="1"/>
</dbReference>
<dbReference type="AlphaFoldDB" id="G5IMG1"/>
<dbReference type="Proteomes" id="UP000005384">
    <property type="component" value="Unassembled WGS sequence"/>
</dbReference>
<evidence type="ECO:0000256" key="4">
    <source>
        <dbReference type="ARBA" id="ARBA00022801"/>
    </source>
</evidence>
<evidence type="ECO:0000256" key="5">
    <source>
        <dbReference type="ARBA" id="ARBA00022807"/>
    </source>
</evidence>
<evidence type="ECO:0000256" key="1">
    <source>
        <dbReference type="ARBA" id="ARBA00007074"/>
    </source>
</evidence>